<reference evidence="2 3" key="1">
    <citation type="submission" date="2018-03" db="EMBL/GenBank/DDBJ databases">
        <title>Genomic Encyclopedia of Archaeal and Bacterial Type Strains, Phase II (KMG-II): from individual species to whole genera.</title>
        <authorList>
            <person name="Goeker M."/>
        </authorList>
    </citation>
    <scope>NUCLEOTIDE SEQUENCE [LARGE SCALE GENOMIC DNA]</scope>
    <source>
        <strain evidence="2 3">DSM 45312</strain>
    </source>
</reference>
<gene>
    <name evidence="2" type="ORF">CLV63_10987</name>
</gene>
<dbReference type="InterPro" id="IPR009677">
    <property type="entry name" value="DUF1266"/>
</dbReference>
<dbReference type="Proteomes" id="UP000240542">
    <property type="component" value="Unassembled WGS sequence"/>
</dbReference>
<evidence type="ECO:0000313" key="2">
    <source>
        <dbReference type="EMBL" id="PSK97084.1"/>
    </source>
</evidence>
<dbReference type="AlphaFoldDB" id="A0A2P8DIP1"/>
<dbReference type="OrthoDB" id="4322331at2"/>
<comment type="caution">
    <text evidence="2">The sequence shown here is derived from an EMBL/GenBank/DDBJ whole genome shotgun (WGS) entry which is preliminary data.</text>
</comment>
<feature type="domain" description="DUF1266" evidence="1">
    <location>
        <begin position="58"/>
        <end position="251"/>
    </location>
</feature>
<accession>A0A2P8DIP1</accession>
<dbReference type="EMBL" id="PYGA01000009">
    <property type="protein sequence ID" value="PSK97084.1"/>
    <property type="molecule type" value="Genomic_DNA"/>
</dbReference>
<keyword evidence="3" id="KW-1185">Reference proteome</keyword>
<organism evidence="2 3">
    <name type="scientific">Murinocardiopsis flavida</name>
    <dbReference type="NCBI Taxonomy" id="645275"/>
    <lineage>
        <taxon>Bacteria</taxon>
        <taxon>Bacillati</taxon>
        <taxon>Actinomycetota</taxon>
        <taxon>Actinomycetes</taxon>
        <taxon>Streptosporangiales</taxon>
        <taxon>Nocardiopsidaceae</taxon>
        <taxon>Murinocardiopsis</taxon>
    </lineage>
</organism>
<sequence>MQFGTPPALHADPNGPHHGPLAHAYACGVHIAVNGGGRWNSVDKVCACCTAEQKREGMRDDWGITGAEEWRVQQEALLDDDGSNPLASLLLGLRRQLAEQYGGPVDATTWRSVISHWCRHNHHGEDVYRELLGLAGMILDYEKRFAADGLLPPGGFIGHIGAWDFGRAANMARWGVQCGWADLATSQWYAVRAGAQAARYHLSWADFSAGYILGRCLHFDKGEFGWRYTDPLAVHHTMMAHPQSPWLHIPFGFP</sequence>
<dbReference type="Pfam" id="PF06889">
    <property type="entry name" value="DUF1266"/>
    <property type="match status" value="1"/>
</dbReference>
<dbReference type="RefSeq" id="WP_106583482.1">
    <property type="nucleotide sequence ID" value="NZ_PYGA01000009.1"/>
</dbReference>
<name>A0A2P8DIP1_9ACTN</name>
<evidence type="ECO:0000313" key="3">
    <source>
        <dbReference type="Proteomes" id="UP000240542"/>
    </source>
</evidence>
<evidence type="ECO:0000259" key="1">
    <source>
        <dbReference type="Pfam" id="PF06889"/>
    </source>
</evidence>
<proteinExistence type="predicted"/>
<protein>
    <submittedName>
        <fullName evidence="2">Uncharacterized protein DUF1266</fullName>
    </submittedName>
</protein>